<feature type="domain" description="Glycosyltransferase 2-like" evidence="1">
    <location>
        <begin position="6"/>
        <end position="113"/>
    </location>
</feature>
<organism evidence="2">
    <name type="scientific">Thermodesulfobacterium geofontis</name>
    <dbReference type="NCBI Taxonomy" id="1295609"/>
    <lineage>
        <taxon>Bacteria</taxon>
        <taxon>Pseudomonadati</taxon>
        <taxon>Thermodesulfobacteriota</taxon>
        <taxon>Thermodesulfobacteria</taxon>
        <taxon>Thermodesulfobacteriales</taxon>
        <taxon>Thermodesulfobacteriaceae</taxon>
        <taxon>Thermodesulfobacterium</taxon>
    </lineage>
</organism>
<dbReference type="InterPro" id="IPR001173">
    <property type="entry name" value="Glyco_trans_2-like"/>
</dbReference>
<dbReference type="GO" id="GO:0016740">
    <property type="term" value="F:transferase activity"/>
    <property type="evidence" value="ECO:0007669"/>
    <property type="project" value="UniProtKB-KW"/>
</dbReference>
<evidence type="ECO:0000313" key="2">
    <source>
        <dbReference type="EMBL" id="HGQ85238.1"/>
    </source>
</evidence>
<sequence>MNFAPIVLFTYNRPWHTRQTIEALQKNHLASESVIFIFSDGPKTEEDEPKVEEVRKFLKTIRGFKQIEIIEREKNWGLAKNIIDGVTKVVNEYGKVIVLEDDIVTSPFFLKFMNEALNRFEDKEKVMHISGYMYPIKTEGLPDTFFIKPTSCWGWATWKRAWKFFERNPQKQINSLTKGQIKDFNLNNSYDYWSQLVLNYEGKLYTWGIFWYLSVYLNNGLSLHPRESLTKNIGIDASGTHFKAKTKVFDVELSTKDNWDFPDIIEEHTLARKRLEEYFNRIKPPIWRRLASKVLPRKVKDKIKSFGGKFL</sequence>
<dbReference type="AlphaFoldDB" id="A0A7C4NQC2"/>
<evidence type="ECO:0000259" key="1">
    <source>
        <dbReference type="Pfam" id="PF00535"/>
    </source>
</evidence>
<dbReference type="Pfam" id="PF00535">
    <property type="entry name" value="Glycos_transf_2"/>
    <property type="match status" value="1"/>
</dbReference>
<keyword evidence="2" id="KW-0808">Transferase</keyword>
<gene>
    <name evidence="2" type="ORF">ENT66_02375</name>
</gene>
<dbReference type="InterPro" id="IPR029044">
    <property type="entry name" value="Nucleotide-diphossugar_trans"/>
</dbReference>
<name>A0A7C4NQC2_9BACT</name>
<protein>
    <submittedName>
        <fullName evidence="2">Glycosyltransferase</fullName>
    </submittedName>
</protein>
<proteinExistence type="predicted"/>
<dbReference type="SUPFAM" id="SSF53448">
    <property type="entry name" value="Nucleotide-diphospho-sugar transferases"/>
    <property type="match status" value="1"/>
</dbReference>
<accession>A0A7C4NQC2</accession>
<dbReference type="Gene3D" id="3.90.550.10">
    <property type="entry name" value="Spore Coat Polysaccharide Biosynthesis Protein SpsA, Chain A"/>
    <property type="match status" value="1"/>
</dbReference>
<reference evidence="2" key="1">
    <citation type="journal article" date="2020" name="mSystems">
        <title>Genome- and Community-Level Interaction Insights into Carbon Utilization and Element Cycling Functions of Hydrothermarchaeota in Hydrothermal Sediment.</title>
        <authorList>
            <person name="Zhou Z."/>
            <person name="Liu Y."/>
            <person name="Xu W."/>
            <person name="Pan J."/>
            <person name="Luo Z.H."/>
            <person name="Li M."/>
        </authorList>
    </citation>
    <scope>NUCLEOTIDE SEQUENCE [LARGE SCALE GENOMIC DNA]</scope>
    <source>
        <strain evidence="2">SpSt-6</strain>
    </source>
</reference>
<dbReference type="EMBL" id="DSZN01000044">
    <property type="protein sequence ID" value="HGQ85238.1"/>
    <property type="molecule type" value="Genomic_DNA"/>
</dbReference>
<comment type="caution">
    <text evidence="2">The sequence shown here is derived from an EMBL/GenBank/DDBJ whole genome shotgun (WGS) entry which is preliminary data.</text>
</comment>